<dbReference type="EMBL" id="JBHUCM010000030">
    <property type="protein sequence ID" value="MFD1541767.1"/>
    <property type="molecule type" value="Genomic_DNA"/>
</dbReference>
<proteinExistence type="predicted"/>
<accession>A0ABW4GG71</accession>
<organism evidence="1 2">
    <name type="scientific">Nonomuraea guangzhouensis</name>
    <dbReference type="NCBI Taxonomy" id="1291555"/>
    <lineage>
        <taxon>Bacteria</taxon>
        <taxon>Bacillati</taxon>
        <taxon>Actinomycetota</taxon>
        <taxon>Actinomycetes</taxon>
        <taxon>Streptosporangiales</taxon>
        <taxon>Streptosporangiaceae</taxon>
        <taxon>Nonomuraea</taxon>
    </lineage>
</organism>
<sequence length="78" mass="8596">MSAPNPENDVLYELKAEVEIELTEVVASRPEEEMELPITDWLFDPTDAERAEIGERGLLDAVEVLEEDGTPPGPSTEA</sequence>
<dbReference type="Proteomes" id="UP001597097">
    <property type="component" value="Unassembled WGS sequence"/>
</dbReference>
<gene>
    <name evidence="1" type="ORF">ACFSJ0_32275</name>
</gene>
<protein>
    <submittedName>
        <fullName evidence="1">Uncharacterized protein</fullName>
    </submittedName>
</protein>
<evidence type="ECO:0000313" key="1">
    <source>
        <dbReference type="EMBL" id="MFD1541767.1"/>
    </source>
</evidence>
<dbReference type="RefSeq" id="WP_219537326.1">
    <property type="nucleotide sequence ID" value="NZ_JAHKRM010000036.1"/>
</dbReference>
<name>A0ABW4GG71_9ACTN</name>
<reference evidence="2" key="1">
    <citation type="journal article" date="2019" name="Int. J. Syst. Evol. Microbiol.">
        <title>The Global Catalogue of Microorganisms (GCM) 10K type strain sequencing project: providing services to taxonomists for standard genome sequencing and annotation.</title>
        <authorList>
            <consortium name="The Broad Institute Genomics Platform"/>
            <consortium name="The Broad Institute Genome Sequencing Center for Infectious Disease"/>
            <person name="Wu L."/>
            <person name="Ma J."/>
        </authorList>
    </citation>
    <scope>NUCLEOTIDE SEQUENCE [LARGE SCALE GENOMIC DNA]</scope>
    <source>
        <strain evidence="2">CGMCC 1.15399</strain>
    </source>
</reference>
<evidence type="ECO:0000313" key="2">
    <source>
        <dbReference type="Proteomes" id="UP001597097"/>
    </source>
</evidence>
<keyword evidence="2" id="KW-1185">Reference proteome</keyword>
<comment type="caution">
    <text evidence="1">The sequence shown here is derived from an EMBL/GenBank/DDBJ whole genome shotgun (WGS) entry which is preliminary data.</text>
</comment>